<dbReference type="AlphaFoldDB" id="A0A150QSA7"/>
<reference evidence="2 3" key="1">
    <citation type="submission" date="2014-02" db="EMBL/GenBank/DDBJ databases">
        <title>The small core and large imbalanced accessory genome model reveals a collaborative survival strategy of Sorangium cellulosum strains in nature.</title>
        <authorList>
            <person name="Han K."/>
            <person name="Peng R."/>
            <person name="Blom J."/>
            <person name="Li Y.-Z."/>
        </authorList>
    </citation>
    <scope>NUCLEOTIDE SEQUENCE [LARGE SCALE GENOMIC DNA]</scope>
    <source>
        <strain evidence="2 3">So0008-312</strain>
    </source>
</reference>
<dbReference type="OrthoDB" id="507005at2"/>
<evidence type="ECO:0000313" key="3">
    <source>
        <dbReference type="Proteomes" id="UP000075260"/>
    </source>
</evidence>
<gene>
    <name evidence="2" type="ORF">BE15_30430</name>
</gene>
<sequence>MNIHARFTVVPSRILGLLRVVCASKGGHPREEVTALMQPEPLLREGRKKGGGADDDEQENKKKPDLANEAIATALDMGLIEAYRDGHDRELLRIPEAMRRRLLISSAFSDEACWQCLAAVALQDGAHDNPFAEFCAWLQFYTPVRLPVDESAIRKALEDDGLELDRLQMRNKAALQNAFYWSHYLGLSWHRRPGRVSDGVVPDPSGCLRRHIDDVLPPRLGDIHVRDLRARIAAVCPVLDGGVHHERVGRRLAERNRPHALAPDRLTPGLSFALRHLRDARMIDYYCPNDQRDFLLMTRDEKIAFVRRTEES</sequence>
<evidence type="ECO:0000256" key="1">
    <source>
        <dbReference type="SAM" id="MobiDB-lite"/>
    </source>
</evidence>
<dbReference type="EMBL" id="JEMA01000372">
    <property type="protein sequence ID" value="KYF70830.1"/>
    <property type="molecule type" value="Genomic_DNA"/>
</dbReference>
<organism evidence="2 3">
    <name type="scientific">Sorangium cellulosum</name>
    <name type="common">Polyangium cellulosum</name>
    <dbReference type="NCBI Taxonomy" id="56"/>
    <lineage>
        <taxon>Bacteria</taxon>
        <taxon>Pseudomonadati</taxon>
        <taxon>Myxococcota</taxon>
        <taxon>Polyangia</taxon>
        <taxon>Polyangiales</taxon>
        <taxon>Polyangiaceae</taxon>
        <taxon>Sorangium</taxon>
    </lineage>
</organism>
<accession>A0A150QSA7</accession>
<evidence type="ECO:0000313" key="2">
    <source>
        <dbReference type="EMBL" id="KYF70830.1"/>
    </source>
</evidence>
<dbReference type="RefSeq" id="WP_061607374.1">
    <property type="nucleotide sequence ID" value="NZ_JEMA01000372.1"/>
</dbReference>
<feature type="region of interest" description="Disordered" evidence="1">
    <location>
        <begin position="29"/>
        <end position="67"/>
    </location>
</feature>
<name>A0A150QSA7_SORCE</name>
<proteinExistence type="predicted"/>
<dbReference type="Proteomes" id="UP000075260">
    <property type="component" value="Unassembled WGS sequence"/>
</dbReference>
<protein>
    <submittedName>
        <fullName evidence="2">Uncharacterized protein</fullName>
    </submittedName>
</protein>
<comment type="caution">
    <text evidence="2">The sequence shown here is derived from an EMBL/GenBank/DDBJ whole genome shotgun (WGS) entry which is preliminary data.</text>
</comment>